<proteinExistence type="predicted"/>
<accession>A0A5C6YU41</accession>
<reference evidence="1 2" key="1">
    <citation type="submission" date="2019-08" db="EMBL/GenBank/DDBJ databases">
        <title>Genome of Aequorivita lipolytica Y10-2 (type strain).</title>
        <authorList>
            <person name="Bowman J.P."/>
        </authorList>
    </citation>
    <scope>NUCLEOTIDE SEQUENCE [LARGE SCALE GENOMIC DNA]</scope>
    <source>
        <strain evidence="1 2">Y10-2</strain>
    </source>
</reference>
<keyword evidence="2" id="KW-1185">Reference proteome</keyword>
<dbReference type="RefSeq" id="WP_146951065.1">
    <property type="nucleotide sequence ID" value="NZ_CBCRZQ010000001.1"/>
</dbReference>
<sequence>MIAKIKDTENSEILENMMRFLNIHNNEDVYILNEAQKAAIEEAREDYKNGRYLTNEEANAEIEKWLKK</sequence>
<dbReference type="EMBL" id="VORU01000001">
    <property type="protein sequence ID" value="TXD70946.1"/>
    <property type="molecule type" value="Genomic_DNA"/>
</dbReference>
<evidence type="ECO:0000313" key="2">
    <source>
        <dbReference type="Proteomes" id="UP000321945"/>
    </source>
</evidence>
<dbReference type="Proteomes" id="UP000321945">
    <property type="component" value="Unassembled WGS sequence"/>
</dbReference>
<name>A0A5C6YU41_9FLAO</name>
<evidence type="ECO:0008006" key="3">
    <source>
        <dbReference type="Google" id="ProtNLM"/>
    </source>
</evidence>
<organism evidence="1 2">
    <name type="scientific">Aequorivita lipolytica</name>
    <dbReference type="NCBI Taxonomy" id="153267"/>
    <lineage>
        <taxon>Bacteria</taxon>
        <taxon>Pseudomonadati</taxon>
        <taxon>Bacteroidota</taxon>
        <taxon>Flavobacteriia</taxon>
        <taxon>Flavobacteriales</taxon>
        <taxon>Flavobacteriaceae</taxon>
        <taxon>Aequorivita</taxon>
    </lineage>
</organism>
<gene>
    <name evidence="1" type="ORF">ESV24_02315</name>
</gene>
<evidence type="ECO:0000313" key="1">
    <source>
        <dbReference type="EMBL" id="TXD70946.1"/>
    </source>
</evidence>
<comment type="caution">
    <text evidence="1">The sequence shown here is derived from an EMBL/GenBank/DDBJ whole genome shotgun (WGS) entry which is preliminary data.</text>
</comment>
<dbReference type="AlphaFoldDB" id="A0A5C6YU41"/>
<protein>
    <recommendedName>
        <fullName evidence="3">Addiction module protein</fullName>
    </recommendedName>
</protein>
<dbReference type="OrthoDB" id="1122787at2"/>